<evidence type="ECO:0000313" key="3">
    <source>
        <dbReference type="Proteomes" id="UP000594454"/>
    </source>
</evidence>
<proteinExistence type="predicted"/>
<dbReference type="Proteomes" id="UP000594454">
    <property type="component" value="Chromosome 1"/>
</dbReference>
<dbReference type="EMBL" id="LR899009">
    <property type="protein sequence ID" value="CAD7077169.1"/>
    <property type="molecule type" value="Genomic_DNA"/>
</dbReference>
<gene>
    <name evidence="2" type="ORF">HERILL_LOCUS539</name>
</gene>
<feature type="compositionally biased region" description="Basic and acidic residues" evidence="1">
    <location>
        <begin position="47"/>
        <end position="57"/>
    </location>
</feature>
<sequence>MVKRIVNERNRNSEILEFSIRYSTIPHSDNHENSEQEGELNMSSTSHDSDFKEKDDRPYKLTQLESSDLNQDLDLSQEEAELVRARLQQWNHLQNYARVSMYRKRQRGLLPFFWKNLICCCDINCLMDNLNLEHNPTE</sequence>
<feature type="region of interest" description="Disordered" evidence="1">
    <location>
        <begin position="26"/>
        <end position="57"/>
    </location>
</feature>
<dbReference type="InParanoid" id="A0A7R8UAK6"/>
<evidence type="ECO:0000256" key="1">
    <source>
        <dbReference type="SAM" id="MobiDB-lite"/>
    </source>
</evidence>
<name>A0A7R8UAK6_HERIL</name>
<organism evidence="2 3">
    <name type="scientific">Hermetia illucens</name>
    <name type="common">Black soldier fly</name>
    <dbReference type="NCBI Taxonomy" id="343691"/>
    <lineage>
        <taxon>Eukaryota</taxon>
        <taxon>Metazoa</taxon>
        <taxon>Ecdysozoa</taxon>
        <taxon>Arthropoda</taxon>
        <taxon>Hexapoda</taxon>
        <taxon>Insecta</taxon>
        <taxon>Pterygota</taxon>
        <taxon>Neoptera</taxon>
        <taxon>Endopterygota</taxon>
        <taxon>Diptera</taxon>
        <taxon>Brachycera</taxon>
        <taxon>Stratiomyomorpha</taxon>
        <taxon>Stratiomyidae</taxon>
        <taxon>Hermetiinae</taxon>
        <taxon>Hermetia</taxon>
    </lineage>
</organism>
<reference evidence="2 3" key="1">
    <citation type="submission" date="2020-11" db="EMBL/GenBank/DDBJ databases">
        <authorList>
            <person name="Wallbank WR R."/>
            <person name="Pardo Diaz C."/>
            <person name="Kozak K."/>
            <person name="Martin S."/>
            <person name="Jiggins C."/>
            <person name="Moest M."/>
            <person name="Warren A I."/>
            <person name="Generalovic N T."/>
            <person name="Byers J.R.P. K."/>
            <person name="Montejo-Kovacevich G."/>
            <person name="Yen C E."/>
        </authorList>
    </citation>
    <scope>NUCLEOTIDE SEQUENCE [LARGE SCALE GENOMIC DNA]</scope>
</reference>
<evidence type="ECO:0000313" key="2">
    <source>
        <dbReference type="EMBL" id="CAD7077169.1"/>
    </source>
</evidence>
<dbReference type="AlphaFoldDB" id="A0A7R8UAK6"/>
<protein>
    <submittedName>
        <fullName evidence="2">Uncharacterized protein</fullName>
    </submittedName>
</protein>
<accession>A0A7R8UAK6</accession>
<keyword evidence="3" id="KW-1185">Reference proteome</keyword>